<dbReference type="Pfam" id="PF03466">
    <property type="entry name" value="LysR_substrate"/>
    <property type="match status" value="1"/>
</dbReference>
<dbReference type="NCBIfam" id="TIGR01525">
    <property type="entry name" value="ATPase-IB_hvy"/>
    <property type="match status" value="1"/>
</dbReference>
<dbReference type="AlphaFoldDB" id="A0A317RJ57"/>
<evidence type="ECO:0000256" key="3">
    <source>
        <dbReference type="ARBA" id="ARBA00009437"/>
    </source>
</evidence>
<dbReference type="GO" id="GO:0046872">
    <property type="term" value="F:metal ion binding"/>
    <property type="evidence" value="ECO:0007669"/>
    <property type="project" value="UniProtKB-KW"/>
</dbReference>
<dbReference type="Pfam" id="PF00702">
    <property type="entry name" value="Hydrolase"/>
    <property type="match status" value="1"/>
</dbReference>
<evidence type="ECO:0000256" key="2">
    <source>
        <dbReference type="ARBA" id="ARBA00006024"/>
    </source>
</evidence>
<dbReference type="Gene3D" id="3.40.50.1000">
    <property type="entry name" value="HAD superfamily/HAD-like"/>
    <property type="match status" value="1"/>
</dbReference>
<dbReference type="InterPro" id="IPR036390">
    <property type="entry name" value="WH_DNA-bd_sf"/>
</dbReference>
<dbReference type="Gene3D" id="3.40.1110.10">
    <property type="entry name" value="Calcium-transporting ATPase, cytoplasmic domain N"/>
    <property type="match status" value="1"/>
</dbReference>
<dbReference type="SFLD" id="SFLDS00003">
    <property type="entry name" value="Haloacid_Dehalogenase"/>
    <property type="match status" value="1"/>
</dbReference>
<dbReference type="Gene3D" id="1.10.10.10">
    <property type="entry name" value="Winged helix-like DNA-binding domain superfamily/Winged helix DNA-binding domain"/>
    <property type="match status" value="1"/>
</dbReference>
<evidence type="ECO:0000259" key="15">
    <source>
        <dbReference type="PROSITE" id="PS50931"/>
    </source>
</evidence>
<dbReference type="Gene3D" id="3.40.190.10">
    <property type="entry name" value="Periplasmic binding protein-like II"/>
    <property type="match status" value="2"/>
</dbReference>
<dbReference type="SFLD" id="SFLDF00027">
    <property type="entry name" value="p-type_atpase"/>
    <property type="match status" value="1"/>
</dbReference>
<keyword evidence="9" id="KW-0238">DNA-binding</keyword>
<keyword evidence="4 14" id="KW-0812">Transmembrane</keyword>
<keyword evidence="5 14" id="KW-0479">Metal-binding</keyword>
<keyword evidence="11" id="KW-0804">Transcription</keyword>
<dbReference type="InterPro" id="IPR051014">
    <property type="entry name" value="Cation_Transport_ATPase_IB"/>
</dbReference>
<dbReference type="SUPFAM" id="SSF81665">
    <property type="entry name" value="Calcium ATPase, transmembrane domain M"/>
    <property type="match status" value="1"/>
</dbReference>
<dbReference type="CDD" id="cd08414">
    <property type="entry name" value="PBP2_LTTR_aromatics_like"/>
    <property type="match status" value="1"/>
</dbReference>
<keyword evidence="14" id="KW-1003">Cell membrane</keyword>
<dbReference type="InterPro" id="IPR036412">
    <property type="entry name" value="HAD-like_sf"/>
</dbReference>
<dbReference type="InterPro" id="IPR023298">
    <property type="entry name" value="ATPase_P-typ_TM_dom_sf"/>
</dbReference>
<feature type="transmembrane region" description="Helical" evidence="14">
    <location>
        <begin position="191"/>
        <end position="209"/>
    </location>
</feature>
<dbReference type="InterPro" id="IPR001757">
    <property type="entry name" value="P_typ_ATPase"/>
</dbReference>
<evidence type="ECO:0000313" key="16">
    <source>
        <dbReference type="EMBL" id="PWW49136.1"/>
    </source>
</evidence>
<dbReference type="GO" id="GO:0005524">
    <property type="term" value="F:ATP binding"/>
    <property type="evidence" value="ECO:0007669"/>
    <property type="project" value="UniProtKB-UniRule"/>
</dbReference>
<dbReference type="GO" id="GO:0016887">
    <property type="term" value="F:ATP hydrolysis activity"/>
    <property type="evidence" value="ECO:0007669"/>
    <property type="project" value="InterPro"/>
</dbReference>
<dbReference type="InterPro" id="IPR005119">
    <property type="entry name" value="LysR_subst-bd"/>
</dbReference>
<dbReference type="InterPro" id="IPR023214">
    <property type="entry name" value="HAD_sf"/>
</dbReference>
<dbReference type="InterPro" id="IPR044492">
    <property type="entry name" value="P_typ_ATPase_HD_dom"/>
</dbReference>
<evidence type="ECO:0000256" key="5">
    <source>
        <dbReference type="ARBA" id="ARBA00022723"/>
    </source>
</evidence>
<dbReference type="GO" id="GO:0003700">
    <property type="term" value="F:DNA-binding transcription factor activity"/>
    <property type="evidence" value="ECO:0007669"/>
    <property type="project" value="InterPro"/>
</dbReference>
<keyword evidence="14" id="KW-0547">Nucleotide-binding</keyword>
<comment type="similarity">
    <text evidence="3">Belongs to the LysR transcriptional regulatory family.</text>
</comment>
<dbReference type="EC" id="7.2.2.12" evidence="12"/>
<evidence type="ECO:0000313" key="17">
    <source>
        <dbReference type="Proteomes" id="UP000246483"/>
    </source>
</evidence>
<sequence length="601" mass="63688">MRDLESQLGVQLFDRSTRLTRLTWAGQVFLGECRRVMATVEQAVKSAKAAAQGYQGHLRIAICDGLAQPRIATLLARSREEEPEMEIRVFELPFAQQLKTLHDDLLDIGFALSNAVHDGLVAEPVWTDPLSVIVPARHPLLAHVQVPLAEALKFPLVLCHPESGSGCRHQIQALLQDAGTPLKLVDEVTSLGVMLTLVGAGYGIGFAIASQVQTLQRPDISIRPLAGSPPVPPLFVGAAWLDWIYRALVLLVIACPCALVISTPVSIVSGLAAAARHGILIKGGVYLEEGRKLRWLALDKTGTITHGKPAQTDFVALGNASPQHARSLAASLASRSDHPVSKAIAQAALADGVALREVAEFAALPGRGVRGVIDGVAYHLGNHRMLDELGHCSPAMEQRITALEAEGKTAVMLVEPEGVQALMAVADTIKDSSRSAVAELHALGIQTMMLTGDNPHTAKAIATQAGIDRAQGNLLPDDKLREIEALAQSGGVGMVGDGINDAPALARADIGFAMGAAGTDTAIETADVALMDDDLRKIPTFVRLSRTTAQVLTQNIALALGIKAVFLVLTFTGHATMWMAVFADMGASLLVVGNGLRLLRR</sequence>
<dbReference type="PRINTS" id="PR00120">
    <property type="entry name" value="HATPASE"/>
</dbReference>
<dbReference type="InterPro" id="IPR018303">
    <property type="entry name" value="ATPase_P-typ_P_site"/>
</dbReference>
<keyword evidence="7 14" id="KW-1133">Transmembrane helix</keyword>
<dbReference type="PANTHER" id="PTHR48085">
    <property type="entry name" value="CADMIUM/ZINC-TRANSPORTING ATPASE HMA2-RELATED"/>
    <property type="match status" value="1"/>
</dbReference>
<keyword evidence="6" id="KW-1278">Translocase</keyword>
<evidence type="ECO:0000256" key="7">
    <source>
        <dbReference type="ARBA" id="ARBA00022989"/>
    </source>
</evidence>
<evidence type="ECO:0000256" key="8">
    <source>
        <dbReference type="ARBA" id="ARBA00023015"/>
    </source>
</evidence>
<name>A0A317RJ57_9BURK</name>
<reference evidence="16 17" key="1">
    <citation type="submission" date="2018-05" db="EMBL/GenBank/DDBJ databases">
        <title>Genomic Encyclopedia of Type Strains, Phase IV (KMG-IV): sequencing the most valuable type-strain genomes for metagenomic binning, comparative biology and taxonomic classification.</title>
        <authorList>
            <person name="Goeker M."/>
        </authorList>
    </citation>
    <scope>NUCLEOTIDE SEQUENCE [LARGE SCALE GENOMIC DNA]</scope>
    <source>
        <strain evidence="16 17">DSM 26006</strain>
    </source>
</reference>
<evidence type="ECO:0000256" key="1">
    <source>
        <dbReference type="ARBA" id="ARBA00004370"/>
    </source>
</evidence>
<keyword evidence="10 14" id="KW-0472">Membrane</keyword>
<feature type="transmembrane region" description="Helical" evidence="14">
    <location>
        <begin position="243"/>
        <end position="272"/>
    </location>
</feature>
<dbReference type="InterPro" id="IPR023299">
    <property type="entry name" value="ATPase_P-typ_cyto_dom_N"/>
</dbReference>
<dbReference type="GO" id="GO:0016463">
    <property type="term" value="F:P-type zinc transporter activity"/>
    <property type="evidence" value="ECO:0007669"/>
    <property type="project" value="UniProtKB-EC"/>
</dbReference>
<dbReference type="InterPro" id="IPR000847">
    <property type="entry name" value="LysR_HTH_N"/>
</dbReference>
<dbReference type="Proteomes" id="UP000246483">
    <property type="component" value="Unassembled WGS sequence"/>
</dbReference>
<feature type="domain" description="HTH lysR-type" evidence="15">
    <location>
        <begin position="1"/>
        <end position="23"/>
    </location>
</feature>
<protein>
    <recommendedName>
        <fullName evidence="12">P-type Zn(2+) transporter</fullName>
        <ecNumber evidence="12">7.2.2.12</ecNumber>
    </recommendedName>
</protein>
<evidence type="ECO:0000256" key="12">
    <source>
        <dbReference type="ARBA" id="ARBA00039097"/>
    </source>
</evidence>
<evidence type="ECO:0000256" key="9">
    <source>
        <dbReference type="ARBA" id="ARBA00023125"/>
    </source>
</evidence>
<dbReference type="PANTHER" id="PTHR48085:SF5">
    <property type="entry name" value="CADMIUM_ZINC-TRANSPORTING ATPASE HMA4-RELATED"/>
    <property type="match status" value="1"/>
</dbReference>
<dbReference type="PROSITE" id="PS50931">
    <property type="entry name" value="HTH_LYSR"/>
    <property type="match status" value="1"/>
</dbReference>
<dbReference type="SFLD" id="SFLDG00002">
    <property type="entry name" value="C1.7:_P-type_atpase_like"/>
    <property type="match status" value="1"/>
</dbReference>
<feature type="transmembrane region" description="Helical" evidence="14">
    <location>
        <begin position="577"/>
        <end position="599"/>
    </location>
</feature>
<gene>
    <name evidence="16" type="ORF">DFR36_101660</name>
</gene>
<evidence type="ECO:0000256" key="6">
    <source>
        <dbReference type="ARBA" id="ARBA00022967"/>
    </source>
</evidence>
<dbReference type="SUPFAM" id="SSF46785">
    <property type="entry name" value="Winged helix' DNA-binding domain"/>
    <property type="match status" value="1"/>
</dbReference>
<dbReference type="PROSITE" id="PS00154">
    <property type="entry name" value="ATPASE_E1_E2"/>
    <property type="match status" value="1"/>
</dbReference>
<evidence type="ECO:0000256" key="4">
    <source>
        <dbReference type="ARBA" id="ARBA00022692"/>
    </source>
</evidence>
<dbReference type="SUPFAM" id="SSF53850">
    <property type="entry name" value="Periplasmic binding protein-like II"/>
    <property type="match status" value="1"/>
</dbReference>
<dbReference type="NCBIfam" id="TIGR01494">
    <property type="entry name" value="ATPase_P-type"/>
    <property type="match status" value="1"/>
</dbReference>
<comment type="subcellular location">
    <subcellularLocation>
        <location evidence="14">Cell membrane</location>
    </subcellularLocation>
    <subcellularLocation>
        <location evidence="1">Membrane</location>
    </subcellularLocation>
</comment>
<accession>A0A317RJ57</accession>
<dbReference type="GO" id="GO:0005886">
    <property type="term" value="C:plasma membrane"/>
    <property type="evidence" value="ECO:0007669"/>
    <property type="project" value="UniProtKB-SubCell"/>
</dbReference>
<comment type="similarity">
    <text evidence="2 14">Belongs to the cation transport ATPase (P-type) (TC 3.A.3) family. Type IB subfamily.</text>
</comment>
<dbReference type="EMBL" id="QGUB01000001">
    <property type="protein sequence ID" value="PWW49136.1"/>
    <property type="molecule type" value="Genomic_DNA"/>
</dbReference>
<evidence type="ECO:0000256" key="14">
    <source>
        <dbReference type="RuleBase" id="RU362081"/>
    </source>
</evidence>
<dbReference type="InterPro" id="IPR027256">
    <property type="entry name" value="P-typ_ATPase_IB"/>
</dbReference>
<comment type="catalytic activity">
    <reaction evidence="13">
        <text>Zn(2+)(in) + ATP + H2O = Zn(2+)(out) + ADP + phosphate + H(+)</text>
        <dbReference type="Rhea" id="RHEA:20621"/>
        <dbReference type="ChEBI" id="CHEBI:15377"/>
        <dbReference type="ChEBI" id="CHEBI:15378"/>
        <dbReference type="ChEBI" id="CHEBI:29105"/>
        <dbReference type="ChEBI" id="CHEBI:30616"/>
        <dbReference type="ChEBI" id="CHEBI:43474"/>
        <dbReference type="ChEBI" id="CHEBI:456216"/>
        <dbReference type="EC" id="7.2.2.12"/>
    </reaction>
</comment>
<organism evidence="16 17">
    <name type="scientific">Melaminivora alkalimesophila</name>
    <dbReference type="NCBI Taxonomy" id="1165852"/>
    <lineage>
        <taxon>Bacteria</taxon>
        <taxon>Pseudomonadati</taxon>
        <taxon>Pseudomonadota</taxon>
        <taxon>Betaproteobacteria</taxon>
        <taxon>Burkholderiales</taxon>
        <taxon>Comamonadaceae</taxon>
        <taxon>Melaminivora</taxon>
    </lineage>
</organism>
<proteinExistence type="inferred from homology"/>
<keyword evidence="17" id="KW-1185">Reference proteome</keyword>
<feature type="transmembrane region" description="Helical" evidence="14">
    <location>
        <begin position="551"/>
        <end position="571"/>
    </location>
</feature>
<keyword evidence="8" id="KW-0805">Transcription regulation</keyword>
<dbReference type="PRINTS" id="PR00119">
    <property type="entry name" value="CATATPASE"/>
</dbReference>
<evidence type="ECO:0000256" key="13">
    <source>
        <dbReference type="ARBA" id="ARBA00047308"/>
    </source>
</evidence>
<dbReference type="SUPFAM" id="SSF56784">
    <property type="entry name" value="HAD-like"/>
    <property type="match status" value="1"/>
</dbReference>
<dbReference type="GO" id="GO:0003677">
    <property type="term" value="F:DNA binding"/>
    <property type="evidence" value="ECO:0007669"/>
    <property type="project" value="UniProtKB-KW"/>
</dbReference>
<evidence type="ECO:0000256" key="10">
    <source>
        <dbReference type="ARBA" id="ARBA00023136"/>
    </source>
</evidence>
<dbReference type="GO" id="GO:0015086">
    <property type="term" value="F:cadmium ion transmembrane transporter activity"/>
    <property type="evidence" value="ECO:0007669"/>
    <property type="project" value="TreeGrafter"/>
</dbReference>
<keyword evidence="14" id="KW-0067">ATP-binding</keyword>
<comment type="caution">
    <text evidence="16">The sequence shown here is derived from an EMBL/GenBank/DDBJ whole genome shotgun (WGS) entry which is preliminary data.</text>
</comment>
<dbReference type="InterPro" id="IPR036388">
    <property type="entry name" value="WH-like_DNA-bd_sf"/>
</dbReference>
<evidence type="ECO:0000256" key="11">
    <source>
        <dbReference type="ARBA" id="ARBA00023163"/>
    </source>
</evidence>